<evidence type="ECO:0000313" key="2">
    <source>
        <dbReference type="Proteomes" id="UP000000376"/>
    </source>
</evidence>
<dbReference type="Pfam" id="PF02597">
    <property type="entry name" value="ThiS"/>
    <property type="match status" value="1"/>
</dbReference>
<reference evidence="1 2" key="1">
    <citation type="journal article" date="2010" name="Stand. Genomic Sci.">
        <title>Complete genome sequence of Arcanobacterium haemolyticum type strain (11018).</title>
        <authorList>
            <person name="Yasawong M."/>
            <person name="Teshima H."/>
            <person name="Lapidus A."/>
            <person name="Nolan M."/>
            <person name="Lucas S."/>
            <person name="Glavina Del Rio T."/>
            <person name="Tice H."/>
            <person name="Cheng J."/>
            <person name="Bruce D."/>
            <person name="Detter C."/>
            <person name="Tapia R."/>
            <person name="Han C."/>
            <person name="Goodwin L."/>
            <person name="Pitluck S."/>
            <person name="Liolios K."/>
            <person name="Ivanova N."/>
            <person name="Mavromatis K."/>
            <person name="Mikhailova N."/>
            <person name="Pati A."/>
            <person name="Chen A."/>
            <person name="Palaniappan K."/>
            <person name="Land M."/>
            <person name="Hauser L."/>
            <person name="Chang Y."/>
            <person name="Jeffries C."/>
            <person name="Rohde M."/>
            <person name="Sikorski J."/>
            <person name="Pukall R."/>
            <person name="Goker M."/>
            <person name="Woyke T."/>
            <person name="Bristow J."/>
            <person name="Eisen J."/>
            <person name="Markowitz V."/>
            <person name="Hugenholtz P."/>
            <person name="Kyrpides N."/>
            <person name="Klenk H."/>
        </authorList>
    </citation>
    <scope>NUCLEOTIDE SEQUENCE [LARGE SCALE GENOMIC DNA]</scope>
    <source>
        <strain evidence="2">ATCC 9345 / DSM 20595 / CCUG 17215 / LMG 16163 / NBRC 15585 / NCTC 8452 / 11018</strain>
    </source>
</reference>
<dbReference type="InterPro" id="IPR003749">
    <property type="entry name" value="ThiS/MoaD-like"/>
</dbReference>
<dbReference type="Proteomes" id="UP000000376">
    <property type="component" value="Chromosome"/>
</dbReference>
<protein>
    <submittedName>
        <fullName evidence="1">ThiamineS protein</fullName>
    </submittedName>
</protein>
<dbReference type="EMBL" id="CP002045">
    <property type="protein sequence ID" value="ADH92955.1"/>
    <property type="molecule type" value="Genomic_DNA"/>
</dbReference>
<dbReference type="SUPFAM" id="SSF54285">
    <property type="entry name" value="MoaD/ThiS"/>
    <property type="match status" value="1"/>
</dbReference>
<dbReference type="InterPro" id="IPR012675">
    <property type="entry name" value="Beta-grasp_dom_sf"/>
</dbReference>
<proteinExistence type="predicted"/>
<sequence length="85" mass="8944">MVTVIVRYFAGVAESAGVSEETLQVEAGAALADVIAILVERHGEMFGMDLAVCALMVNGQRFNEHDVLPEALTVEIDALPPFAGG</sequence>
<dbReference type="KEGG" id="ahe:Arch_1250"/>
<name>D7BJX5_ARCHD</name>
<dbReference type="Gene3D" id="3.10.20.30">
    <property type="match status" value="1"/>
</dbReference>
<gene>
    <name evidence="1" type="ordered locus">Arch_1250</name>
</gene>
<accession>D7BJX5</accession>
<dbReference type="eggNOG" id="COG1977">
    <property type="taxonomic scope" value="Bacteria"/>
</dbReference>
<dbReference type="RefSeq" id="WP_013170447.1">
    <property type="nucleotide sequence ID" value="NC_014218.1"/>
</dbReference>
<dbReference type="HOGENOM" id="CLU_114601_2_2_11"/>
<organism evidence="1 2">
    <name type="scientific">Arcanobacterium haemolyticum (strain ATCC 9345 / DSM 20595 / CCM 5947 / CCUG 17215 / LMG 16163 / NBRC 15585 / NCTC 8452 / 11018)</name>
    <dbReference type="NCBI Taxonomy" id="644284"/>
    <lineage>
        <taxon>Bacteria</taxon>
        <taxon>Bacillati</taxon>
        <taxon>Actinomycetota</taxon>
        <taxon>Actinomycetes</taxon>
        <taxon>Actinomycetales</taxon>
        <taxon>Actinomycetaceae</taxon>
        <taxon>Arcanobacterium</taxon>
    </lineage>
</organism>
<dbReference type="STRING" id="644284.Arch_1250"/>
<dbReference type="OrthoDB" id="3268172at2"/>
<evidence type="ECO:0000313" key="1">
    <source>
        <dbReference type="EMBL" id="ADH92955.1"/>
    </source>
</evidence>
<dbReference type="InterPro" id="IPR016155">
    <property type="entry name" value="Mopterin_synth/thiamin_S_b"/>
</dbReference>
<keyword evidence="2" id="KW-1185">Reference proteome</keyword>
<dbReference type="AlphaFoldDB" id="D7BJX5"/>